<dbReference type="InterPro" id="IPR012349">
    <property type="entry name" value="Split_barrel_FMN-bd"/>
</dbReference>
<evidence type="ECO:0000313" key="3">
    <source>
        <dbReference type="EMBL" id="GAC66396.1"/>
    </source>
</evidence>
<evidence type="ECO:0000259" key="2">
    <source>
        <dbReference type="Pfam" id="PF01243"/>
    </source>
</evidence>
<dbReference type="Proteomes" id="UP000011666">
    <property type="component" value="Unassembled WGS sequence"/>
</dbReference>
<gene>
    <name evidence="3" type="ORF">GS4_02_01070</name>
</gene>
<reference evidence="3 4" key="1">
    <citation type="submission" date="2013-01" db="EMBL/GenBank/DDBJ databases">
        <title>Whole genome shotgun sequence of Gordonia soli NBRC 108243.</title>
        <authorList>
            <person name="Isaki-Nakamura S."/>
            <person name="Hosoyama A."/>
            <person name="Tsuchikane K."/>
            <person name="Ando Y."/>
            <person name="Baba S."/>
            <person name="Ohji S."/>
            <person name="Hamada M."/>
            <person name="Tamura T."/>
            <person name="Yamazoe A."/>
            <person name="Yamazaki S."/>
            <person name="Fujita N."/>
        </authorList>
    </citation>
    <scope>NUCLEOTIDE SEQUENCE [LARGE SCALE GENOMIC DNA]</scope>
    <source>
        <strain evidence="3 4">NBRC 108243</strain>
    </source>
</reference>
<dbReference type="STRING" id="1223545.GS4_02_01070"/>
<dbReference type="GO" id="GO:0070967">
    <property type="term" value="F:coenzyme F420 binding"/>
    <property type="evidence" value="ECO:0007669"/>
    <property type="project" value="TreeGrafter"/>
</dbReference>
<accession>M0QDL1</accession>
<dbReference type="InterPro" id="IPR019920">
    <property type="entry name" value="F420-binding_dom_put"/>
</dbReference>
<dbReference type="Gene3D" id="2.30.110.10">
    <property type="entry name" value="Electron Transport, Fmn-binding Protein, Chain A"/>
    <property type="match status" value="1"/>
</dbReference>
<feature type="domain" description="Pyridoxamine 5'-phosphate oxidase N-terminal" evidence="2">
    <location>
        <begin position="42"/>
        <end position="161"/>
    </location>
</feature>
<dbReference type="InterPro" id="IPR011576">
    <property type="entry name" value="Pyridox_Oxase_N"/>
</dbReference>
<name>M0QDL1_9ACTN</name>
<keyword evidence="4" id="KW-1185">Reference proteome</keyword>
<dbReference type="eggNOG" id="COG3467">
    <property type="taxonomic scope" value="Bacteria"/>
</dbReference>
<proteinExistence type="predicted"/>
<dbReference type="PANTHER" id="PTHR35176:SF6">
    <property type="entry name" value="HEME OXYGENASE HI_0854-RELATED"/>
    <property type="match status" value="1"/>
</dbReference>
<protein>
    <recommendedName>
        <fullName evidence="2">Pyridoxamine 5'-phosphate oxidase N-terminal domain-containing protein</fullName>
    </recommendedName>
</protein>
<sequence length="166" mass="18163">MRTISVSVHAGLSRRNPVRIGLGPHRVSVGIAKLDRMAANIPEGYEDLLERAIVGALATVGPDGVPNATPMWFAWDGTHLRFTHTKARKKIKNLQENGNYSFAITDPDNPYRYLEVRGSLDAVIADPTGAFYVELGKRYGNPDTPTPPDAADRVILSLSATYFGKK</sequence>
<dbReference type="AlphaFoldDB" id="M0QDL1"/>
<dbReference type="NCBIfam" id="TIGR03618">
    <property type="entry name" value="Rv1155_F420"/>
    <property type="match status" value="1"/>
</dbReference>
<keyword evidence="1" id="KW-0560">Oxidoreductase</keyword>
<dbReference type="GO" id="GO:0005829">
    <property type="term" value="C:cytosol"/>
    <property type="evidence" value="ECO:0007669"/>
    <property type="project" value="TreeGrafter"/>
</dbReference>
<dbReference type="Pfam" id="PF01243">
    <property type="entry name" value="PNPOx_N"/>
    <property type="match status" value="1"/>
</dbReference>
<dbReference type="SUPFAM" id="SSF50475">
    <property type="entry name" value="FMN-binding split barrel"/>
    <property type="match status" value="1"/>
</dbReference>
<dbReference type="EMBL" id="BANX01000002">
    <property type="protein sequence ID" value="GAC66396.1"/>
    <property type="molecule type" value="Genomic_DNA"/>
</dbReference>
<dbReference type="PANTHER" id="PTHR35176">
    <property type="entry name" value="HEME OXYGENASE HI_0854-RELATED"/>
    <property type="match status" value="1"/>
</dbReference>
<comment type="caution">
    <text evidence="3">The sequence shown here is derived from an EMBL/GenBank/DDBJ whole genome shotgun (WGS) entry which is preliminary data.</text>
</comment>
<organism evidence="3 4">
    <name type="scientific">Gordonia soli NBRC 108243</name>
    <dbReference type="NCBI Taxonomy" id="1223545"/>
    <lineage>
        <taxon>Bacteria</taxon>
        <taxon>Bacillati</taxon>
        <taxon>Actinomycetota</taxon>
        <taxon>Actinomycetes</taxon>
        <taxon>Mycobacteriales</taxon>
        <taxon>Gordoniaceae</taxon>
        <taxon>Gordonia</taxon>
    </lineage>
</organism>
<dbReference type="GO" id="GO:0016627">
    <property type="term" value="F:oxidoreductase activity, acting on the CH-CH group of donors"/>
    <property type="evidence" value="ECO:0007669"/>
    <property type="project" value="TreeGrafter"/>
</dbReference>
<evidence type="ECO:0000256" key="1">
    <source>
        <dbReference type="ARBA" id="ARBA00023002"/>
    </source>
</evidence>
<evidence type="ECO:0000313" key="4">
    <source>
        <dbReference type="Proteomes" id="UP000011666"/>
    </source>
</evidence>
<dbReference type="InterPro" id="IPR052019">
    <property type="entry name" value="F420H2_bilvrd_red/Heme_oxyg"/>
</dbReference>